<feature type="domain" description="AMP-dependent ligase C-terminal" evidence="2">
    <location>
        <begin position="2"/>
        <end position="38"/>
    </location>
</feature>
<dbReference type="Pfam" id="PF14535">
    <property type="entry name" value="AMP-binding_C_2"/>
    <property type="match status" value="1"/>
</dbReference>
<evidence type="ECO:0000313" key="4">
    <source>
        <dbReference type="Proteomes" id="UP000188342"/>
    </source>
</evidence>
<dbReference type="EMBL" id="FUKQ01000047">
    <property type="protein sequence ID" value="SJN40937.1"/>
    <property type="molecule type" value="Genomic_DNA"/>
</dbReference>
<dbReference type="Gene3D" id="3.30.300.30">
    <property type="match status" value="1"/>
</dbReference>
<gene>
    <name evidence="3" type="ORF">FM114_12365</name>
</gene>
<proteinExistence type="predicted"/>
<protein>
    <recommendedName>
        <fullName evidence="2">AMP-dependent ligase C-terminal domain-containing protein</fullName>
    </recommendedName>
</protein>
<dbReference type="InterPro" id="IPR028154">
    <property type="entry name" value="AMP-dep_Lig_C"/>
</dbReference>
<dbReference type="Proteomes" id="UP000188342">
    <property type="component" value="Unassembled WGS sequence"/>
</dbReference>
<dbReference type="STRING" id="1255658.FM114_12365"/>
<keyword evidence="4" id="KW-1185">Reference proteome</keyword>
<evidence type="ECO:0000259" key="2">
    <source>
        <dbReference type="Pfam" id="PF14535"/>
    </source>
</evidence>
<accession>A0A1R4K9F0</accession>
<evidence type="ECO:0000313" key="3">
    <source>
        <dbReference type="EMBL" id="SJN40937.1"/>
    </source>
</evidence>
<reference evidence="3 4" key="1">
    <citation type="submission" date="2017-02" db="EMBL/GenBank/DDBJ databases">
        <authorList>
            <person name="Peterson S.W."/>
        </authorList>
    </citation>
    <scope>NUCLEOTIDE SEQUENCE [LARGE SCALE GENOMIC DNA]</scope>
    <source>
        <strain evidence="3 4">LSP_Lj1</strain>
    </source>
</reference>
<evidence type="ECO:0000256" key="1">
    <source>
        <dbReference type="SAM" id="MobiDB-lite"/>
    </source>
</evidence>
<feature type="compositionally biased region" description="Basic and acidic residues" evidence="1">
    <location>
        <begin position="27"/>
        <end position="41"/>
    </location>
</feature>
<feature type="region of interest" description="Disordered" evidence="1">
    <location>
        <begin position="27"/>
        <end position="47"/>
    </location>
</feature>
<organism evidence="3 4">
    <name type="scientific">Luteococcus japonicus LSP_Lj1</name>
    <dbReference type="NCBI Taxonomy" id="1255658"/>
    <lineage>
        <taxon>Bacteria</taxon>
        <taxon>Bacillati</taxon>
        <taxon>Actinomycetota</taxon>
        <taxon>Actinomycetes</taxon>
        <taxon>Propionibacteriales</taxon>
        <taxon>Propionibacteriaceae</taxon>
        <taxon>Luteococcus</taxon>
    </lineage>
</organism>
<dbReference type="AlphaFoldDB" id="A0A1R4K9F0"/>
<sequence length="47" mass="5119">MLARGIKVRIGSSCAVQIAEPGELARSEAKMKRIHDLRPEAPLHGQP</sequence>
<name>A0A1R4K9F0_9ACTN</name>
<dbReference type="InterPro" id="IPR045851">
    <property type="entry name" value="AMP-bd_C_sf"/>
</dbReference>